<evidence type="ECO:0000313" key="1">
    <source>
        <dbReference type="EMBL" id="AYF32284.1"/>
    </source>
</evidence>
<dbReference type="EMBL" id="CP024087">
    <property type="protein sequence ID" value="AYF32284.1"/>
    <property type="molecule type" value="Genomic_DNA"/>
</dbReference>
<gene>
    <name evidence="1" type="ORF">CSH63_33560</name>
</gene>
<protein>
    <submittedName>
        <fullName evidence="1">Uncharacterized protein</fullName>
    </submittedName>
</protein>
<accession>A0A386X0V3</accession>
<evidence type="ECO:0000313" key="2">
    <source>
        <dbReference type="Proteomes" id="UP000267804"/>
    </source>
</evidence>
<sequence length="86" mass="9334">MGTCTTGTLRPSVDGTFYIGTGAGSDTVYLQVREAGTDFLHTEVQVKPHTVWHDHRGGFNKSKSYYLSGLCACSDVVVSIENRPLP</sequence>
<dbReference type="Proteomes" id="UP000267804">
    <property type="component" value="Chromosome"/>
</dbReference>
<dbReference type="KEGG" id="mtua:CSH63_33560"/>
<proteinExistence type="predicted"/>
<reference evidence="1 2" key="1">
    <citation type="submission" date="2017-10" db="EMBL/GenBank/DDBJ databases">
        <title>Integration of genomic and chemical information greatly accelerates assignment of the full stereostructure of myelolactone, a potent inhibitor of myeloma from a marine-derived Micromonospora.</title>
        <authorList>
            <person name="Kim M.C."/>
            <person name="Machado H."/>
            <person name="Jensen P.R."/>
            <person name="Fenical W."/>
        </authorList>
    </citation>
    <scope>NUCLEOTIDE SEQUENCE [LARGE SCALE GENOMIC DNA]</scope>
    <source>
        <strain evidence="1 2">CNY-010</strain>
    </source>
</reference>
<name>A0A386X0V3_9ACTN</name>
<organism evidence="1 2">
    <name type="scientific">Micromonospora tulbaghiae</name>
    <dbReference type="NCBI Taxonomy" id="479978"/>
    <lineage>
        <taxon>Bacteria</taxon>
        <taxon>Bacillati</taxon>
        <taxon>Actinomycetota</taxon>
        <taxon>Actinomycetes</taxon>
        <taxon>Micromonosporales</taxon>
        <taxon>Micromonosporaceae</taxon>
        <taxon>Micromonospora</taxon>
    </lineage>
</organism>
<dbReference type="AlphaFoldDB" id="A0A386X0V3"/>